<organism evidence="2">
    <name type="scientific">Arundo donax</name>
    <name type="common">Giant reed</name>
    <name type="synonym">Donax arundinaceus</name>
    <dbReference type="NCBI Taxonomy" id="35708"/>
    <lineage>
        <taxon>Eukaryota</taxon>
        <taxon>Viridiplantae</taxon>
        <taxon>Streptophyta</taxon>
        <taxon>Embryophyta</taxon>
        <taxon>Tracheophyta</taxon>
        <taxon>Spermatophyta</taxon>
        <taxon>Magnoliopsida</taxon>
        <taxon>Liliopsida</taxon>
        <taxon>Poales</taxon>
        <taxon>Poaceae</taxon>
        <taxon>PACMAD clade</taxon>
        <taxon>Arundinoideae</taxon>
        <taxon>Arundineae</taxon>
        <taxon>Arundo</taxon>
    </lineage>
</organism>
<feature type="compositionally biased region" description="Basic residues" evidence="1">
    <location>
        <begin position="26"/>
        <end position="43"/>
    </location>
</feature>
<name>A0A0A9F919_ARUDO</name>
<feature type="region of interest" description="Disordered" evidence="1">
    <location>
        <begin position="1"/>
        <end position="43"/>
    </location>
</feature>
<proteinExistence type="predicted"/>
<evidence type="ECO:0000313" key="2">
    <source>
        <dbReference type="EMBL" id="JAE07704.1"/>
    </source>
</evidence>
<evidence type="ECO:0000256" key="1">
    <source>
        <dbReference type="SAM" id="MobiDB-lite"/>
    </source>
</evidence>
<accession>A0A0A9F919</accession>
<protein>
    <submittedName>
        <fullName evidence="2">Uncharacterized protein</fullName>
    </submittedName>
</protein>
<dbReference type="AlphaFoldDB" id="A0A0A9F919"/>
<dbReference type="EMBL" id="GBRH01190192">
    <property type="protein sequence ID" value="JAE07704.1"/>
    <property type="molecule type" value="Transcribed_RNA"/>
</dbReference>
<reference evidence="2" key="1">
    <citation type="submission" date="2014-09" db="EMBL/GenBank/DDBJ databases">
        <authorList>
            <person name="Magalhaes I.L.F."/>
            <person name="Oliveira U."/>
            <person name="Santos F.R."/>
            <person name="Vidigal T.H.D.A."/>
            <person name="Brescovit A.D."/>
            <person name="Santos A.J."/>
        </authorList>
    </citation>
    <scope>NUCLEOTIDE SEQUENCE</scope>
    <source>
        <tissue evidence="2">Shoot tissue taken approximately 20 cm above the soil surface</tissue>
    </source>
</reference>
<reference evidence="2" key="2">
    <citation type="journal article" date="2015" name="Data Brief">
        <title>Shoot transcriptome of the giant reed, Arundo donax.</title>
        <authorList>
            <person name="Barrero R.A."/>
            <person name="Guerrero F.D."/>
            <person name="Moolhuijzen P."/>
            <person name="Goolsby J.A."/>
            <person name="Tidwell J."/>
            <person name="Bellgard S.E."/>
            <person name="Bellgard M.I."/>
        </authorList>
    </citation>
    <scope>NUCLEOTIDE SEQUENCE</scope>
    <source>
        <tissue evidence="2">Shoot tissue taken approximately 20 cm above the soil surface</tissue>
    </source>
</reference>
<sequence>MRSPAATASRRSPPRPCSGAGARRGAGSRRRPRAPRCRRPARG</sequence>